<comment type="caution">
    <text evidence="2">The sequence shown here is derived from an EMBL/GenBank/DDBJ whole genome shotgun (WGS) entry which is preliminary data.</text>
</comment>
<name>A0A409XJ92_PSICY</name>
<organism evidence="2 3">
    <name type="scientific">Psilocybe cyanescens</name>
    <dbReference type="NCBI Taxonomy" id="93625"/>
    <lineage>
        <taxon>Eukaryota</taxon>
        <taxon>Fungi</taxon>
        <taxon>Dikarya</taxon>
        <taxon>Basidiomycota</taxon>
        <taxon>Agaricomycotina</taxon>
        <taxon>Agaricomycetes</taxon>
        <taxon>Agaricomycetidae</taxon>
        <taxon>Agaricales</taxon>
        <taxon>Agaricineae</taxon>
        <taxon>Strophariaceae</taxon>
        <taxon>Psilocybe</taxon>
    </lineage>
</organism>
<feature type="compositionally biased region" description="Basic and acidic residues" evidence="1">
    <location>
        <begin position="93"/>
        <end position="115"/>
    </location>
</feature>
<feature type="region of interest" description="Disordered" evidence="1">
    <location>
        <begin position="75"/>
        <end position="115"/>
    </location>
</feature>
<dbReference type="EMBL" id="NHYD01001538">
    <property type="protein sequence ID" value="PPQ90827.1"/>
    <property type="molecule type" value="Genomic_DNA"/>
</dbReference>
<protein>
    <submittedName>
        <fullName evidence="2">Uncharacterized protein</fullName>
    </submittedName>
</protein>
<evidence type="ECO:0000256" key="1">
    <source>
        <dbReference type="SAM" id="MobiDB-lite"/>
    </source>
</evidence>
<reference evidence="2 3" key="1">
    <citation type="journal article" date="2018" name="Evol. Lett.">
        <title>Horizontal gene cluster transfer increased hallucinogenic mushroom diversity.</title>
        <authorList>
            <person name="Reynolds H.T."/>
            <person name="Vijayakumar V."/>
            <person name="Gluck-Thaler E."/>
            <person name="Korotkin H.B."/>
            <person name="Matheny P.B."/>
            <person name="Slot J.C."/>
        </authorList>
    </citation>
    <scope>NUCLEOTIDE SEQUENCE [LARGE SCALE GENOMIC DNA]</scope>
    <source>
        <strain evidence="2 3">2631</strain>
    </source>
</reference>
<evidence type="ECO:0000313" key="3">
    <source>
        <dbReference type="Proteomes" id="UP000283269"/>
    </source>
</evidence>
<evidence type="ECO:0000313" key="2">
    <source>
        <dbReference type="EMBL" id="PPQ90827.1"/>
    </source>
</evidence>
<dbReference type="Proteomes" id="UP000283269">
    <property type="component" value="Unassembled WGS sequence"/>
</dbReference>
<sequence length="115" mass="11967">MAEATVRRGSYGGPLLGYPTAGPPSTATRTLCVPSSVPRAVDTGVCVCVVPFPPILSSSYPIRLADGDDKAIARQEGWRQVRDGSNGDSSGGEEGKATEREREGGDGGGWKERSS</sequence>
<keyword evidence="3" id="KW-1185">Reference proteome</keyword>
<proteinExistence type="predicted"/>
<dbReference type="AlphaFoldDB" id="A0A409XJ92"/>
<gene>
    <name evidence="2" type="ORF">CVT25_012161</name>
</gene>
<feature type="region of interest" description="Disordered" evidence="1">
    <location>
        <begin position="1"/>
        <end position="26"/>
    </location>
</feature>
<dbReference type="InParanoid" id="A0A409XJ92"/>
<accession>A0A409XJ92</accession>